<feature type="non-terminal residue" evidence="1">
    <location>
        <position position="1"/>
    </location>
</feature>
<proteinExistence type="predicted"/>
<protein>
    <recommendedName>
        <fullName evidence="3">SAM domain-containing protein</fullName>
    </recommendedName>
</protein>
<gene>
    <name evidence="1" type="ORF">LTR16_010581</name>
</gene>
<accession>A0ABR0LIY2</accession>
<reference evidence="1 2" key="1">
    <citation type="submission" date="2023-08" db="EMBL/GenBank/DDBJ databases">
        <title>Black Yeasts Isolated from many extreme environments.</title>
        <authorList>
            <person name="Coleine C."/>
            <person name="Stajich J.E."/>
            <person name="Selbmann L."/>
        </authorList>
    </citation>
    <scope>NUCLEOTIDE SEQUENCE [LARGE SCALE GENOMIC DNA]</scope>
    <source>
        <strain evidence="1 2">CCFEE 536</strain>
    </source>
</reference>
<sequence>LPGRWLFASASDRQKALHQKYESAVEAIVSRERGQPGDFTVINVFWTPSRRNKEAKIPNYSVTVEAVAASREHLQLCGPTAHPSQPEPADVILYNIDLLHGEVLLWLHDTMNMSLEEITGELKSNGISLNKSALSHRKMIAMQQRQQRGAQLQPVY</sequence>
<dbReference type="Proteomes" id="UP001357485">
    <property type="component" value="Unassembled WGS sequence"/>
</dbReference>
<keyword evidence="2" id="KW-1185">Reference proteome</keyword>
<evidence type="ECO:0000313" key="1">
    <source>
        <dbReference type="EMBL" id="KAK5179962.1"/>
    </source>
</evidence>
<organism evidence="1 2">
    <name type="scientific">Cryomyces antarcticus</name>
    <dbReference type="NCBI Taxonomy" id="329879"/>
    <lineage>
        <taxon>Eukaryota</taxon>
        <taxon>Fungi</taxon>
        <taxon>Dikarya</taxon>
        <taxon>Ascomycota</taxon>
        <taxon>Pezizomycotina</taxon>
        <taxon>Dothideomycetes</taxon>
        <taxon>Dothideomycetes incertae sedis</taxon>
        <taxon>Cryomyces</taxon>
    </lineage>
</organism>
<feature type="non-terminal residue" evidence="1">
    <location>
        <position position="156"/>
    </location>
</feature>
<evidence type="ECO:0008006" key="3">
    <source>
        <dbReference type="Google" id="ProtNLM"/>
    </source>
</evidence>
<comment type="caution">
    <text evidence="1">The sequence shown here is derived from an EMBL/GenBank/DDBJ whole genome shotgun (WGS) entry which is preliminary data.</text>
</comment>
<name>A0ABR0LIY2_9PEZI</name>
<evidence type="ECO:0000313" key="2">
    <source>
        <dbReference type="Proteomes" id="UP001357485"/>
    </source>
</evidence>
<dbReference type="EMBL" id="JAVRRA010019461">
    <property type="protein sequence ID" value="KAK5179962.1"/>
    <property type="molecule type" value="Genomic_DNA"/>
</dbReference>